<comment type="caution">
    <text evidence="1">The sequence shown here is derived from an EMBL/GenBank/DDBJ whole genome shotgun (WGS) entry which is preliminary data.</text>
</comment>
<organism evidence="1 2">
    <name type="scientific">Thermincola ferriacetica</name>
    <dbReference type="NCBI Taxonomy" id="281456"/>
    <lineage>
        <taxon>Bacteria</taxon>
        <taxon>Bacillati</taxon>
        <taxon>Bacillota</taxon>
        <taxon>Clostridia</taxon>
        <taxon>Eubacteriales</taxon>
        <taxon>Thermincolaceae</taxon>
        <taxon>Thermincola</taxon>
    </lineage>
</organism>
<name>A0A0L6W5F4_9FIRM</name>
<keyword evidence="2" id="KW-1185">Reference proteome</keyword>
<evidence type="ECO:0000313" key="2">
    <source>
        <dbReference type="Proteomes" id="UP000037175"/>
    </source>
</evidence>
<gene>
    <name evidence="1" type="ORF">Tfer_0491</name>
</gene>
<sequence length="167" mass="18041">MRRTIVGLFKSLEQAENALKEIEGAGYANSDISIVAQNTADEYRAAYTEEVYGSPASGMPHDVDSFLVQAPAKEVPFVGPVSAAGPFAEPLINDNRRISEVLTYYGVSPEKARELESKVAGGHVLTVIQTDNSKASNVANILSGYGAFSVEKWSKTIDKPLYPWNGD</sequence>
<dbReference type="AlphaFoldDB" id="A0A0L6W5F4"/>
<dbReference type="RefSeq" id="WP_013120490.1">
    <property type="nucleotide sequence ID" value="NZ_LGTE01000002.1"/>
</dbReference>
<evidence type="ECO:0000313" key="1">
    <source>
        <dbReference type="EMBL" id="KNZ70812.1"/>
    </source>
</evidence>
<dbReference type="Proteomes" id="UP000037175">
    <property type="component" value="Unassembled WGS sequence"/>
</dbReference>
<accession>A0A0L6W5F4</accession>
<proteinExistence type="predicted"/>
<protein>
    <submittedName>
        <fullName evidence="1">Uncharacterized protein</fullName>
    </submittedName>
</protein>
<dbReference type="EMBL" id="LGTE01000002">
    <property type="protein sequence ID" value="KNZ70812.1"/>
    <property type="molecule type" value="Genomic_DNA"/>
</dbReference>
<reference evidence="2" key="1">
    <citation type="submission" date="2015-07" db="EMBL/GenBank/DDBJ databases">
        <title>Complete Genome of Thermincola ferriacetica strain Z-0001T.</title>
        <authorList>
            <person name="Lusk B."/>
            <person name="Badalamenti J.P."/>
            <person name="Parameswaran P."/>
            <person name="Bond D.R."/>
            <person name="Torres C.I."/>
        </authorList>
    </citation>
    <scope>NUCLEOTIDE SEQUENCE [LARGE SCALE GENOMIC DNA]</scope>
    <source>
        <strain evidence="2">Z-0001</strain>
    </source>
</reference>